<proteinExistence type="predicted"/>
<dbReference type="EMBL" id="AOGZ02000014">
    <property type="protein sequence ID" value="EOQ97515.1"/>
    <property type="molecule type" value="Genomic_DNA"/>
</dbReference>
<accession>R9ABE4</accession>
<organism evidence="1 2">
    <name type="scientific">Leptospira wolbachii serovar Codice str. CDC</name>
    <dbReference type="NCBI Taxonomy" id="1218599"/>
    <lineage>
        <taxon>Bacteria</taxon>
        <taxon>Pseudomonadati</taxon>
        <taxon>Spirochaetota</taxon>
        <taxon>Spirochaetia</taxon>
        <taxon>Leptospirales</taxon>
        <taxon>Leptospiraceae</taxon>
        <taxon>Leptospira</taxon>
    </lineage>
</organism>
<dbReference type="STRING" id="1218599.LEP1GSC195_3728"/>
<keyword evidence="2" id="KW-1185">Reference proteome</keyword>
<reference evidence="1" key="1">
    <citation type="submission" date="2013-04" db="EMBL/GenBank/DDBJ databases">
        <authorList>
            <person name="Harkins D.M."/>
            <person name="Durkin A.S."/>
            <person name="Brinkac L.M."/>
            <person name="Haft D.H."/>
            <person name="Selengut J.D."/>
            <person name="Sanka R."/>
            <person name="DePew J."/>
            <person name="Purushe J."/>
            <person name="Galloway R.L."/>
            <person name="Vinetz J.M."/>
            <person name="Sutton G.G."/>
            <person name="Nierman W.C."/>
            <person name="Fouts D.E."/>
        </authorList>
    </citation>
    <scope>NUCLEOTIDE SEQUENCE [LARGE SCALE GENOMIC DNA]</scope>
    <source>
        <strain evidence="1">CDC</strain>
    </source>
</reference>
<gene>
    <name evidence="1" type="ORF">LEP1GSC195_3728</name>
</gene>
<evidence type="ECO:0000313" key="1">
    <source>
        <dbReference type="EMBL" id="EOQ97515.1"/>
    </source>
</evidence>
<dbReference type="OrthoDB" id="337346at2"/>
<protein>
    <submittedName>
        <fullName evidence="1">Uncharacterized protein</fullName>
    </submittedName>
</protein>
<dbReference type="RefSeq" id="WP_015682804.1">
    <property type="nucleotide sequence ID" value="NZ_AOGZ02000014.1"/>
</dbReference>
<evidence type="ECO:0000313" key="2">
    <source>
        <dbReference type="Proteomes" id="UP000013984"/>
    </source>
</evidence>
<dbReference type="AlphaFoldDB" id="R9ABE4"/>
<dbReference type="Proteomes" id="UP000013984">
    <property type="component" value="Unassembled WGS sequence"/>
</dbReference>
<sequence>MNRTLKTTTLSLILLAQIIACQTEKQVSESDANNKLLLGLAVGSALSTSFLLDYNGQWNAGFSYDANGQVTKASTTGRLIIATNPDGSGSIISGSDTTPTYGVGGGDLTYRILSFDRSTRRLYYQNTPGNNNWTKSSFGRIDYTPVTTSGCELGATKCFYFCELISGKATLAEVQASTVTSNPTNYATNGCGGFPFSRALSRTENSTWTGL</sequence>
<name>R9ABE4_9LEPT</name>
<comment type="caution">
    <text evidence="1">The sequence shown here is derived from an EMBL/GenBank/DDBJ whole genome shotgun (WGS) entry which is preliminary data.</text>
</comment>